<dbReference type="HOGENOM" id="CLU_150646_12_4_9"/>
<dbReference type="eggNOG" id="COG1918">
    <property type="taxonomic scope" value="Bacteria"/>
</dbReference>
<dbReference type="SUPFAM" id="SSF50037">
    <property type="entry name" value="C-terminal domain of transcriptional repressors"/>
    <property type="match status" value="1"/>
</dbReference>
<dbReference type="PANTHER" id="PTHR43151:SF1">
    <property type="entry name" value="SSR2333 PROTEIN"/>
    <property type="match status" value="1"/>
</dbReference>
<dbReference type="GO" id="GO:0046914">
    <property type="term" value="F:transition metal ion binding"/>
    <property type="evidence" value="ECO:0007669"/>
    <property type="project" value="InterPro"/>
</dbReference>
<dbReference type="Pfam" id="PF04023">
    <property type="entry name" value="FeoA"/>
    <property type="match status" value="1"/>
</dbReference>
<sequence>MEGVTAMTINDMKPGQSARILKLNRGLQAGRRLFEMGLVPGARVKLVSRHPFKGPLVLQIANTQIALGRKMANSVEIEIMVPGT</sequence>
<evidence type="ECO:0000256" key="1">
    <source>
        <dbReference type="ARBA" id="ARBA00023004"/>
    </source>
</evidence>
<evidence type="ECO:0000313" key="3">
    <source>
        <dbReference type="EMBL" id="ABI67989.1"/>
    </source>
</evidence>
<accession>Q0AZ65</accession>
<dbReference type="KEGG" id="swo:Swol_0662"/>
<dbReference type="STRING" id="335541.Swol_0662"/>
<protein>
    <submittedName>
        <fullName evidence="3">Putative Fe2+ transport protein</fullName>
    </submittedName>
</protein>
<dbReference type="InterPro" id="IPR053184">
    <property type="entry name" value="FeoA-like"/>
</dbReference>
<dbReference type="Proteomes" id="UP000001968">
    <property type="component" value="Chromosome"/>
</dbReference>
<dbReference type="SMART" id="SM00899">
    <property type="entry name" value="FeoA"/>
    <property type="match status" value="1"/>
</dbReference>
<dbReference type="AlphaFoldDB" id="Q0AZ65"/>
<keyword evidence="1" id="KW-0408">Iron</keyword>
<evidence type="ECO:0000313" key="4">
    <source>
        <dbReference type="Proteomes" id="UP000001968"/>
    </source>
</evidence>
<dbReference type="OrthoDB" id="9811076at2"/>
<dbReference type="InterPro" id="IPR038157">
    <property type="entry name" value="FeoA_core_dom"/>
</dbReference>
<proteinExistence type="predicted"/>
<gene>
    <name evidence="3" type="ordered locus">Swol_0662</name>
</gene>
<name>Q0AZ65_SYNWW</name>
<dbReference type="Gene3D" id="2.30.30.90">
    <property type="match status" value="1"/>
</dbReference>
<feature type="domain" description="Ferrous iron transporter FeoA-like" evidence="2">
    <location>
        <begin position="7"/>
        <end position="79"/>
    </location>
</feature>
<organism evidence="3 4">
    <name type="scientific">Syntrophomonas wolfei subsp. wolfei (strain DSM 2245B / Goettingen)</name>
    <dbReference type="NCBI Taxonomy" id="335541"/>
    <lineage>
        <taxon>Bacteria</taxon>
        <taxon>Bacillati</taxon>
        <taxon>Bacillota</taxon>
        <taxon>Clostridia</taxon>
        <taxon>Eubacteriales</taxon>
        <taxon>Syntrophomonadaceae</taxon>
        <taxon>Syntrophomonas</taxon>
    </lineage>
</organism>
<evidence type="ECO:0000259" key="2">
    <source>
        <dbReference type="SMART" id="SM00899"/>
    </source>
</evidence>
<keyword evidence="4" id="KW-1185">Reference proteome</keyword>
<reference evidence="4" key="1">
    <citation type="journal article" date="2010" name="Environ. Microbiol.">
        <title>The genome of Syntrophomonas wolfei: new insights into syntrophic metabolism and biohydrogen production.</title>
        <authorList>
            <person name="Sieber J.R."/>
            <person name="Sims D.R."/>
            <person name="Han C."/>
            <person name="Kim E."/>
            <person name="Lykidis A."/>
            <person name="Lapidus A.L."/>
            <person name="McDonnald E."/>
            <person name="Rohlin L."/>
            <person name="Culley D.E."/>
            <person name="Gunsalus R."/>
            <person name="McInerney M.J."/>
        </authorList>
    </citation>
    <scope>NUCLEOTIDE SEQUENCE [LARGE SCALE GENOMIC DNA]</scope>
    <source>
        <strain evidence="4">DSM 2245B / Goettingen</strain>
    </source>
</reference>
<dbReference type="InterPro" id="IPR008988">
    <property type="entry name" value="Transcriptional_repressor_C"/>
</dbReference>
<dbReference type="EMBL" id="CP000448">
    <property type="protein sequence ID" value="ABI67989.1"/>
    <property type="molecule type" value="Genomic_DNA"/>
</dbReference>
<dbReference type="InterPro" id="IPR007167">
    <property type="entry name" value="Fe-transptr_FeoA-like"/>
</dbReference>
<dbReference type="PANTHER" id="PTHR43151">
    <property type="entry name" value="FEOA FAMILY PROTEIN"/>
    <property type="match status" value="1"/>
</dbReference>